<dbReference type="EMBL" id="JACHJU010000001">
    <property type="protein sequence ID" value="MBB4936605.1"/>
    <property type="molecule type" value="Genomic_DNA"/>
</dbReference>
<dbReference type="AlphaFoldDB" id="A0A7W7RR09"/>
<feature type="compositionally biased region" description="Basic and acidic residues" evidence="1">
    <location>
        <begin position="70"/>
        <end position="97"/>
    </location>
</feature>
<dbReference type="RefSeq" id="WP_184753133.1">
    <property type="nucleotide sequence ID" value="NZ_BAABEK010000078.1"/>
</dbReference>
<reference evidence="2 3" key="1">
    <citation type="submission" date="2020-08" db="EMBL/GenBank/DDBJ databases">
        <title>Sequencing the genomes of 1000 actinobacteria strains.</title>
        <authorList>
            <person name="Klenk H.-P."/>
        </authorList>
    </citation>
    <scope>NUCLEOTIDE SEQUENCE [LARGE SCALE GENOMIC DNA]</scope>
    <source>
        <strain evidence="2 3">DSM 43023</strain>
    </source>
</reference>
<feature type="region of interest" description="Disordered" evidence="1">
    <location>
        <begin position="40"/>
        <end position="97"/>
    </location>
</feature>
<evidence type="ECO:0000313" key="3">
    <source>
        <dbReference type="Proteomes" id="UP000534286"/>
    </source>
</evidence>
<evidence type="ECO:0000313" key="2">
    <source>
        <dbReference type="EMBL" id="MBB4936605.1"/>
    </source>
</evidence>
<organism evidence="2 3">
    <name type="scientific">Streptosporangium album</name>
    <dbReference type="NCBI Taxonomy" id="47479"/>
    <lineage>
        <taxon>Bacteria</taxon>
        <taxon>Bacillati</taxon>
        <taxon>Actinomycetota</taxon>
        <taxon>Actinomycetes</taxon>
        <taxon>Streptosporangiales</taxon>
        <taxon>Streptosporangiaceae</taxon>
        <taxon>Streptosporangium</taxon>
    </lineage>
</organism>
<feature type="compositionally biased region" description="Polar residues" evidence="1">
    <location>
        <begin position="50"/>
        <end position="61"/>
    </location>
</feature>
<gene>
    <name evidence="2" type="ORF">FHR32_000910</name>
</gene>
<protein>
    <submittedName>
        <fullName evidence="2">Uncharacterized protein</fullName>
    </submittedName>
</protein>
<comment type="caution">
    <text evidence="2">The sequence shown here is derived from an EMBL/GenBank/DDBJ whole genome shotgun (WGS) entry which is preliminary data.</text>
</comment>
<name>A0A7W7RR09_9ACTN</name>
<accession>A0A7W7RR09</accession>
<evidence type="ECO:0000256" key="1">
    <source>
        <dbReference type="SAM" id="MobiDB-lite"/>
    </source>
</evidence>
<keyword evidence="3" id="KW-1185">Reference proteome</keyword>
<sequence>MRVRDLEGWGGELVELAWELNDLGFDSVVRLSPGRRPSVEIFVPPGPGRVTTTQRGRTSVFTWDRRRSRPSRDRRGRDQPGRSRMREAAERLMEVAR</sequence>
<dbReference type="Proteomes" id="UP000534286">
    <property type="component" value="Unassembled WGS sequence"/>
</dbReference>
<proteinExistence type="predicted"/>